<proteinExistence type="predicted"/>
<feature type="domain" description="ABC transporter" evidence="4">
    <location>
        <begin position="4"/>
        <end position="259"/>
    </location>
</feature>
<dbReference type="PANTHER" id="PTHR42855">
    <property type="entry name" value="ABC TRANSPORTER ATP-BINDING SUBUNIT"/>
    <property type="match status" value="1"/>
</dbReference>
<keyword evidence="1" id="KW-0547">Nucleotide-binding</keyword>
<dbReference type="PROSITE" id="PS50893">
    <property type="entry name" value="ABC_TRANSPORTER_2"/>
    <property type="match status" value="2"/>
</dbReference>
<keyword evidence="3" id="KW-0175">Coiled coil</keyword>
<dbReference type="Gene3D" id="3.40.50.300">
    <property type="entry name" value="P-loop containing nucleotide triphosphate hydrolases"/>
    <property type="match status" value="2"/>
</dbReference>
<dbReference type="RefSeq" id="WP_425541791.1">
    <property type="nucleotide sequence ID" value="NZ_BAAADJ010000010.1"/>
</dbReference>
<dbReference type="InterPro" id="IPR032781">
    <property type="entry name" value="ABC_tran_Xtn"/>
</dbReference>
<dbReference type="Pfam" id="PF00005">
    <property type="entry name" value="ABC_tran"/>
    <property type="match status" value="2"/>
</dbReference>
<feature type="domain" description="ABC transporter" evidence="4">
    <location>
        <begin position="335"/>
        <end position="547"/>
    </location>
</feature>
<comment type="caution">
    <text evidence="5">The sequence shown here is derived from an EMBL/GenBank/DDBJ whole genome shotgun (WGS) entry which is preliminary data.</text>
</comment>
<dbReference type="Proteomes" id="UP001500782">
    <property type="component" value="Unassembled WGS sequence"/>
</dbReference>
<dbReference type="CDD" id="cd03221">
    <property type="entry name" value="ABCF_EF-3"/>
    <property type="match status" value="2"/>
</dbReference>
<gene>
    <name evidence="5" type="primary">abc-f_1</name>
    <name evidence="5" type="ORF">GCM10008967_10240</name>
</gene>
<accession>A0ABN0W049</accession>
<evidence type="ECO:0000256" key="2">
    <source>
        <dbReference type="ARBA" id="ARBA00022840"/>
    </source>
</evidence>
<keyword evidence="2" id="KW-0067">ATP-binding</keyword>
<name>A0ABN0W049_9BACI</name>
<evidence type="ECO:0000256" key="3">
    <source>
        <dbReference type="SAM" id="Coils"/>
    </source>
</evidence>
<evidence type="ECO:0000256" key="1">
    <source>
        <dbReference type="ARBA" id="ARBA00022741"/>
    </source>
</evidence>
<dbReference type="InterPro" id="IPR003439">
    <property type="entry name" value="ABC_transporter-like_ATP-bd"/>
</dbReference>
<evidence type="ECO:0000313" key="5">
    <source>
        <dbReference type="EMBL" id="GAA0321696.1"/>
    </source>
</evidence>
<organism evidence="5 6">
    <name type="scientific">Bacillus carboniphilus</name>
    <dbReference type="NCBI Taxonomy" id="86663"/>
    <lineage>
        <taxon>Bacteria</taxon>
        <taxon>Bacillati</taxon>
        <taxon>Bacillota</taxon>
        <taxon>Bacilli</taxon>
        <taxon>Bacillales</taxon>
        <taxon>Bacillaceae</taxon>
        <taxon>Bacillus</taxon>
    </lineage>
</organism>
<dbReference type="InterPro" id="IPR017871">
    <property type="entry name" value="ABC_transporter-like_CS"/>
</dbReference>
<dbReference type="PANTHER" id="PTHR42855:SF2">
    <property type="entry name" value="DRUG RESISTANCE ABC TRANSPORTER,ATP-BINDING PROTEIN"/>
    <property type="match status" value="1"/>
</dbReference>
<dbReference type="InterPro" id="IPR027417">
    <property type="entry name" value="P-loop_NTPase"/>
</dbReference>
<sequence>MIICAAHEVSKMFGGTKIFEQLSFEIHENDRVGLVGRNGSGKTTIFKLLAGLETVDEGQIHIKKGCKVGYLAQIPAFPSEYSVYEVLSTAFAQLKEMETKLKELEGWMSTETDEQKLDNTIQEYGRIQDQFSGLGGYEMEANIQKVANGLKVEHLLNSDFKSLSGGEKTKVGLGLILLQSPNVLLLDEPTNHLDISAVEWLENYLREYKGTVVIISHDRYFLDQVVTKILDLEDGELEVYHQNYSGFIKEKEEKLLLEFQAYQEQQKKIKKMKETIKRLREWANQANPPNAGLHKRASSMEKALERIEKLKKPVLEAKKMDLHFEHKSRSGNDVITVKDVSKSYDQKTLFEGVNLNIHFKDRAVIVGENGTGKSTILKLILHEEQADDGEIKIGSNVKMGYLSQHIKTKDPDQTILEAFRDEVLVTEGEARHILAKFLFYGPTVFQKVKGLSGGEKMRLRLAQLMYQEINMLILDEPTNHLDIDSREVLEDAIEGFNGTVLAVSHDRYFLDKLFSKTYWLTNSTLYSFEGAYSWAKKKLREVVVKEEVVHSNKTKEKKIEAQIEKNSEPNTEHLEDKIESIESQIETVVNEMMNIQDLIELQALQEKQQQLEAERDELYEILLNKL</sequence>
<protein>
    <submittedName>
        <fullName evidence="5">ABC-F type ribosomal protection protein</fullName>
    </submittedName>
</protein>
<dbReference type="NCBIfam" id="NF000355">
    <property type="entry name" value="ribo_prot_ABC_F"/>
    <property type="match status" value="1"/>
</dbReference>
<dbReference type="InterPro" id="IPR003593">
    <property type="entry name" value="AAA+_ATPase"/>
</dbReference>
<feature type="coiled-coil region" evidence="3">
    <location>
        <begin position="571"/>
        <end position="624"/>
    </location>
</feature>
<dbReference type="InterPro" id="IPR051309">
    <property type="entry name" value="ABCF_ATPase"/>
</dbReference>
<dbReference type="EMBL" id="BAAADJ010000010">
    <property type="protein sequence ID" value="GAA0321696.1"/>
    <property type="molecule type" value="Genomic_DNA"/>
</dbReference>
<evidence type="ECO:0000259" key="4">
    <source>
        <dbReference type="PROSITE" id="PS50893"/>
    </source>
</evidence>
<reference evidence="5 6" key="1">
    <citation type="journal article" date="2019" name="Int. J. Syst. Evol. Microbiol.">
        <title>The Global Catalogue of Microorganisms (GCM) 10K type strain sequencing project: providing services to taxonomists for standard genome sequencing and annotation.</title>
        <authorList>
            <consortium name="The Broad Institute Genomics Platform"/>
            <consortium name="The Broad Institute Genome Sequencing Center for Infectious Disease"/>
            <person name="Wu L."/>
            <person name="Ma J."/>
        </authorList>
    </citation>
    <scope>NUCLEOTIDE SEQUENCE [LARGE SCALE GENOMIC DNA]</scope>
    <source>
        <strain evidence="5 6">JCM 9731</strain>
    </source>
</reference>
<evidence type="ECO:0000313" key="6">
    <source>
        <dbReference type="Proteomes" id="UP001500782"/>
    </source>
</evidence>
<dbReference type="SMART" id="SM00382">
    <property type="entry name" value="AAA"/>
    <property type="match status" value="2"/>
</dbReference>
<dbReference type="Pfam" id="PF12848">
    <property type="entry name" value="ABC_tran_Xtn"/>
    <property type="match status" value="1"/>
</dbReference>
<keyword evidence="6" id="KW-1185">Reference proteome</keyword>
<dbReference type="SUPFAM" id="SSF52540">
    <property type="entry name" value="P-loop containing nucleoside triphosphate hydrolases"/>
    <property type="match status" value="2"/>
</dbReference>
<dbReference type="PROSITE" id="PS00211">
    <property type="entry name" value="ABC_TRANSPORTER_1"/>
    <property type="match status" value="2"/>
</dbReference>